<feature type="transmembrane region" description="Helical" evidence="1">
    <location>
        <begin position="45"/>
        <end position="69"/>
    </location>
</feature>
<dbReference type="RefSeq" id="WP_344341195.1">
    <property type="nucleotide sequence ID" value="NZ_BAAAQT010000005.1"/>
</dbReference>
<evidence type="ECO:0000313" key="2">
    <source>
        <dbReference type="EMBL" id="GAA2172461.1"/>
    </source>
</evidence>
<protein>
    <recommendedName>
        <fullName evidence="4">Sensor histidine kinase</fullName>
    </recommendedName>
</protein>
<evidence type="ECO:0000256" key="1">
    <source>
        <dbReference type="SAM" id="Phobius"/>
    </source>
</evidence>
<name>A0ABN3AMJ8_9MICO</name>
<dbReference type="EMBL" id="BAAAQT010000005">
    <property type="protein sequence ID" value="GAA2172461.1"/>
    <property type="molecule type" value="Genomic_DNA"/>
</dbReference>
<keyword evidence="1" id="KW-0812">Transmembrane</keyword>
<gene>
    <name evidence="2" type="ORF">GCM10009846_10470</name>
</gene>
<comment type="caution">
    <text evidence="2">The sequence shown here is derived from an EMBL/GenBank/DDBJ whole genome shotgun (WGS) entry which is preliminary data.</text>
</comment>
<accession>A0ABN3AMJ8</accession>
<keyword evidence="1" id="KW-0472">Membrane</keyword>
<keyword evidence="1" id="KW-1133">Transmembrane helix</keyword>
<feature type="transmembrane region" description="Helical" evidence="1">
    <location>
        <begin position="12"/>
        <end position="39"/>
    </location>
</feature>
<organism evidence="2 3">
    <name type="scientific">Agrococcus versicolor</name>
    <dbReference type="NCBI Taxonomy" id="501482"/>
    <lineage>
        <taxon>Bacteria</taxon>
        <taxon>Bacillati</taxon>
        <taxon>Actinomycetota</taxon>
        <taxon>Actinomycetes</taxon>
        <taxon>Micrococcales</taxon>
        <taxon>Microbacteriaceae</taxon>
        <taxon>Agrococcus</taxon>
    </lineage>
</organism>
<proteinExistence type="predicted"/>
<evidence type="ECO:0000313" key="3">
    <source>
        <dbReference type="Proteomes" id="UP001501599"/>
    </source>
</evidence>
<keyword evidence="3" id="KW-1185">Reference proteome</keyword>
<evidence type="ECO:0008006" key="4">
    <source>
        <dbReference type="Google" id="ProtNLM"/>
    </source>
</evidence>
<reference evidence="2 3" key="1">
    <citation type="journal article" date="2019" name="Int. J. Syst. Evol. Microbiol.">
        <title>The Global Catalogue of Microorganisms (GCM) 10K type strain sequencing project: providing services to taxonomists for standard genome sequencing and annotation.</title>
        <authorList>
            <consortium name="The Broad Institute Genomics Platform"/>
            <consortium name="The Broad Institute Genome Sequencing Center for Infectious Disease"/>
            <person name="Wu L."/>
            <person name="Ma J."/>
        </authorList>
    </citation>
    <scope>NUCLEOTIDE SEQUENCE [LARGE SCALE GENOMIC DNA]</scope>
    <source>
        <strain evidence="2 3">JCM 16026</strain>
    </source>
</reference>
<sequence length="103" mass="10667">MRTRSLLDALWAMTVLTSVVLVVVTAGSLLVALGAGAAATVRPDAWHGVVMAAPGLLLSSTALAALTVLRLRRATELDVVTTSIATQPAVVHVVMPQPERTTV</sequence>
<dbReference type="Proteomes" id="UP001501599">
    <property type="component" value="Unassembled WGS sequence"/>
</dbReference>